<name>A0A9P5ELA6_COLSI</name>
<dbReference type="Proteomes" id="UP000711996">
    <property type="component" value="Unassembled WGS sequence"/>
</dbReference>
<organism evidence="3 4">
    <name type="scientific">Colletotrichum siamense</name>
    <name type="common">Anthracnose fungus</name>
    <dbReference type="NCBI Taxonomy" id="690259"/>
    <lineage>
        <taxon>Eukaryota</taxon>
        <taxon>Fungi</taxon>
        <taxon>Dikarya</taxon>
        <taxon>Ascomycota</taxon>
        <taxon>Pezizomycotina</taxon>
        <taxon>Sordariomycetes</taxon>
        <taxon>Hypocreomycetidae</taxon>
        <taxon>Glomerellales</taxon>
        <taxon>Glomerellaceae</taxon>
        <taxon>Colletotrichum</taxon>
        <taxon>Colletotrichum gloeosporioides species complex</taxon>
    </lineage>
</organism>
<feature type="domain" description="Heterokaryon incompatibility" evidence="1">
    <location>
        <begin position="17"/>
        <end position="72"/>
    </location>
</feature>
<gene>
    <name evidence="3" type="primary">HET-E1-2</name>
    <name evidence="3" type="ORF">CGCSCA2_v010238</name>
</gene>
<dbReference type="OrthoDB" id="20872at2759"/>
<dbReference type="AlphaFoldDB" id="A0A9P5ELA6"/>
<evidence type="ECO:0000313" key="3">
    <source>
        <dbReference type="EMBL" id="KAF4852927.1"/>
    </source>
</evidence>
<comment type="caution">
    <text evidence="3">The sequence shown here is derived from an EMBL/GenBank/DDBJ whole genome shotgun (WGS) entry which is preliminary data.</text>
</comment>
<protein>
    <submittedName>
        <fullName evidence="3">Vegetative incompatibility protein HET-E-1</fullName>
    </submittedName>
</protein>
<dbReference type="Pfam" id="PF26640">
    <property type="entry name" value="DUF8212"/>
    <property type="match status" value="1"/>
</dbReference>
<feature type="domain" description="DUF8212" evidence="2">
    <location>
        <begin position="182"/>
        <end position="249"/>
    </location>
</feature>
<evidence type="ECO:0000259" key="1">
    <source>
        <dbReference type="Pfam" id="PF06985"/>
    </source>
</evidence>
<accession>A0A9P5ELA6</accession>
<dbReference type="Pfam" id="PF06985">
    <property type="entry name" value="HET"/>
    <property type="match status" value="1"/>
</dbReference>
<dbReference type="PANTHER" id="PTHR10622">
    <property type="entry name" value="HET DOMAIN-CONTAINING PROTEIN"/>
    <property type="match status" value="1"/>
</dbReference>
<proteinExistence type="predicted"/>
<dbReference type="EMBL" id="QPMT01000038">
    <property type="protein sequence ID" value="KAF4852927.1"/>
    <property type="molecule type" value="Genomic_DNA"/>
</dbReference>
<keyword evidence="4" id="KW-1185">Reference proteome</keyword>
<dbReference type="InterPro" id="IPR058525">
    <property type="entry name" value="DUF8212"/>
</dbReference>
<reference evidence="3" key="1">
    <citation type="submission" date="2019-06" db="EMBL/GenBank/DDBJ databases">
        <authorList>
            <person name="Gan P."/>
            <person name="Shirasu K."/>
        </authorList>
    </citation>
    <scope>NUCLEOTIDE SEQUENCE [LARGE SCALE GENOMIC DNA]</scope>
    <source>
        <strain evidence="3">CAD2</strain>
    </source>
</reference>
<dbReference type="PANTHER" id="PTHR10622:SF10">
    <property type="entry name" value="HET DOMAIN-CONTAINING PROTEIN"/>
    <property type="match status" value="1"/>
</dbReference>
<evidence type="ECO:0000313" key="4">
    <source>
        <dbReference type="Proteomes" id="UP000711996"/>
    </source>
</evidence>
<dbReference type="InterPro" id="IPR010730">
    <property type="entry name" value="HET"/>
</dbReference>
<evidence type="ECO:0000259" key="2">
    <source>
        <dbReference type="Pfam" id="PF26640"/>
    </source>
</evidence>
<sequence>MLNQTDEIQSRPGFTKIQKCAEKSKTLGYEWTWVDTCCIDKTNPAELSESLNSMYAWYRNSAVCIAHIEDFHGDDIDQATATNRWFTRGWTLQELIAPKDVIFYSGDWEEIGDKKKNARRLEEITSIDRQVLLVSRDLENVSVAEKMKWISYRTTKKIEDMSYCMFGIFGINLPTIYGEGSNAFRRLQEEIIRTLDDVTIFLWKEEGEGDPNAFAHRGALARNPKEFRESRAPRTPLCVLPDPFTSTNKGIMMTTELYALKESFCAENDGLNKAHIRAEFQRGAIFALRFHEDKPSQHLNTSNTILLKRLLSTTGQYQYCRVYPGYLFHTGFSHWSNNPKQLVTISGRLPLSNFAAKLVCERFEVTLGGEKLTKQIEDSHSDMNPHGLKAVFRSKDFPSLQQEIEGCLMLIFHDTDNSIRASFFDATALERAREKKAGDEDAFSELAKLAKSRKTKGLFIGDVSFRLNQETNYGCRVRGRQIHFVFSRRHTTEGVLLQVGISVVGNFRS</sequence>